<evidence type="ECO:0000313" key="2">
    <source>
        <dbReference type="Proteomes" id="UP000231516"/>
    </source>
</evidence>
<dbReference type="NCBIfam" id="NF046098">
    <property type="entry name" value="RSP_7527_fam"/>
    <property type="match status" value="1"/>
</dbReference>
<dbReference type="AlphaFoldDB" id="A0A2G5K582"/>
<dbReference type="EMBL" id="MDGM01000012">
    <property type="protein sequence ID" value="PIB24279.1"/>
    <property type="molecule type" value="Genomic_DNA"/>
</dbReference>
<sequence>MAQSLTKIDSSDLEYMDIFAIERAAAEMRADAVRNGFVAMKTWLKSFDLSFLPTSRNAH</sequence>
<proteinExistence type="predicted"/>
<dbReference type="InterPro" id="IPR058227">
    <property type="entry name" value="RSP_7527-like"/>
</dbReference>
<dbReference type="Proteomes" id="UP000231516">
    <property type="component" value="Unassembled WGS sequence"/>
</dbReference>
<keyword evidence="2" id="KW-1185">Reference proteome</keyword>
<evidence type="ECO:0000313" key="1">
    <source>
        <dbReference type="EMBL" id="PIB24279.1"/>
    </source>
</evidence>
<comment type="caution">
    <text evidence="1">The sequence shown here is derived from an EMBL/GenBank/DDBJ whole genome shotgun (WGS) entry which is preliminary data.</text>
</comment>
<dbReference type="RefSeq" id="WP_099592583.1">
    <property type="nucleotide sequence ID" value="NZ_MDGM01000012.1"/>
</dbReference>
<accession>A0A2G5K582</accession>
<protein>
    <submittedName>
        <fullName evidence="1">Uncharacterized protein</fullName>
    </submittedName>
</protein>
<gene>
    <name evidence="1" type="ORF">BFP76_03395</name>
</gene>
<name>A0A2G5K582_9RHOB</name>
<reference evidence="1 2" key="1">
    <citation type="submission" date="2016-08" db="EMBL/GenBank/DDBJ databases">
        <title>Draft genome of Amylibacter sp. strain 4G11.</title>
        <authorList>
            <person name="Wong S.-K."/>
            <person name="Hamasaki K."/>
            <person name="Yoshizawa S."/>
        </authorList>
    </citation>
    <scope>NUCLEOTIDE SEQUENCE [LARGE SCALE GENOMIC DNA]</scope>
    <source>
        <strain evidence="1 2">4G11</strain>
    </source>
</reference>
<organism evidence="1 2">
    <name type="scientific">Paramylibacter kogurei</name>
    <dbReference type="NCBI Taxonomy" id="1889778"/>
    <lineage>
        <taxon>Bacteria</taxon>
        <taxon>Pseudomonadati</taxon>
        <taxon>Pseudomonadota</taxon>
        <taxon>Alphaproteobacteria</taxon>
        <taxon>Rhodobacterales</taxon>
        <taxon>Paracoccaceae</taxon>
        <taxon>Paramylibacter</taxon>
    </lineage>
</organism>